<keyword evidence="2" id="KW-0472">Membrane</keyword>
<gene>
    <name evidence="3" type="ORF">Pla175_06840</name>
</gene>
<dbReference type="RefSeq" id="WP_145281293.1">
    <property type="nucleotide sequence ID" value="NZ_CP036291.1"/>
</dbReference>
<reference evidence="3 4" key="1">
    <citation type="submission" date="2019-02" db="EMBL/GenBank/DDBJ databases">
        <title>Deep-cultivation of Planctomycetes and their phenomic and genomic characterization uncovers novel biology.</title>
        <authorList>
            <person name="Wiegand S."/>
            <person name="Jogler M."/>
            <person name="Boedeker C."/>
            <person name="Pinto D."/>
            <person name="Vollmers J."/>
            <person name="Rivas-Marin E."/>
            <person name="Kohn T."/>
            <person name="Peeters S.H."/>
            <person name="Heuer A."/>
            <person name="Rast P."/>
            <person name="Oberbeckmann S."/>
            <person name="Bunk B."/>
            <person name="Jeske O."/>
            <person name="Meyerdierks A."/>
            <person name="Storesund J.E."/>
            <person name="Kallscheuer N."/>
            <person name="Luecker S."/>
            <person name="Lage O.M."/>
            <person name="Pohl T."/>
            <person name="Merkel B.J."/>
            <person name="Hornburger P."/>
            <person name="Mueller R.-W."/>
            <person name="Bruemmer F."/>
            <person name="Labrenz M."/>
            <person name="Spormann A.M."/>
            <person name="Op den Camp H."/>
            <person name="Overmann J."/>
            <person name="Amann R."/>
            <person name="Jetten M.S.M."/>
            <person name="Mascher T."/>
            <person name="Medema M.H."/>
            <person name="Devos D.P."/>
            <person name="Kaster A.-K."/>
            <person name="Ovreas L."/>
            <person name="Rohde M."/>
            <person name="Galperin M.Y."/>
            <person name="Jogler C."/>
        </authorList>
    </citation>
    <scope>NUCLEOTIDE SEQUENCE [LARGE SCALE GENOMIC DNA]</scope>
    <source>
        <strain evidence="3 4">Pla175</strain>
    </source>
</reference>
<evidence type="ECO:0000313" key="4">
    <source>
        <dbReference type="Proteomes" id="UP000317429"/>
    </source>
</evidence>
<keyword evidence="2" id="KW-1133">Transmembrane helix</keyword>
<feature type="transmembrane region" description="Helical" evidence="2">
    <location>
        <begin position="32"/>
        <end position="58"/>
    </location>
</feature>
<keyword evidence="2" id="KW-0812">Transmembrane</keyword>
<feature type="region of interest" description="Disordered" evidence="1">
    <location>
        <begin position="1"/>
        <end position="21"/>
    </location>
</feature>
<proteinExistence type="predicted"/>
<dbReference type="AlphaFoldDB" id="A0A518D7A0"/>
<feature type="compositionally biased region" description="Polar residues" evidence="1">
    <location>
        <begin position="1"/>
        <end position="13"/>
    </location>
</feature>
<evidence type="ECO:0000256" key="1">
    <source>
        <dbReference type="SAM" id="MobiDB-lite"/>
    </source>
</evidence>
<sequence length="106" mass="11369">MDADQPQPSASRPRQTEGPPVRRLAKRLGFRVSVLIGAVALLSGAIACLASCTVVTYATARATSGPVDHLSVGLMIGFCFGAIIGYYLLIRVARSVFFRLIARFSR</sequence>
<organism evidence="3 4">
    <name type="scientific">Pirellulimonas nuda</name>
    <dbReference type="NCBI Taxonomy" id="2528009"/>
    <lineage>
        <taxon>Bacteria</taxon>
        <taxon>Pseudomonadati</taxon>
        <taxon>Planctomycetota</taxon>
        <taxon>Planctomycetia</taxon>
        <taxon>Pirellulales</taxon>
        <taxon>Lacipirellulaceae</taxon>
        <taxon>Pirellulimonas</taxon>
    </lineage>
</organism>
<name>A0A518D7A0_9BACT</name>
<dbReference type="Proteomes" id="UP000317429">
    <property type="component" value="Chromosome"/>
</dbReference>
<evidence type="ECO:0000313" key="3">
    <source>
        <dbReference type="EMBL" id="QDU87325.1"/>
    </source>
</evidence>
<feature type="transmembrane region" description="Helical" evidence="2">
    <location>
        <begin position="70"/>
        <end position="89"/>
    </location>
</feature>
<protein>
    <submittedName>
        <fullName evidence="3">Uncharacterized protein</fullName>
    </submittedName>
</protein>
<dbReference type="KEGG" id="pnd:Pla175_06840"/>
<dbReference type="EMBL" id="CP036291">
    <property type="protein sequence ID" value="QDU87325.1"/>
    <property type="molecule type" value="Genomic_DNA"/>
</dbReference>
<evidence type="ECO:0000256" key="2">
    <source>
        <dbReference type="SAM" id="Phobius"/>
    </source>
</evidence>
<keyword evidence="4" id="KW-1185">Reference proteome</keyword>
<accession>A0A518D7A0</accession>